<dbReference type="Pfam" id="PF13581">
    <property type="entry name" value="HATPase_c_2"/>
    <property type="match status" value="1"/>
</dbReference>
<accession>A0ABS4WZR9</accession>
<proteinExistence type="predicted"/>
<evidence type="ECO:0000313" key="4">
    <source>
        <dbReference type="EMBL" id="MBP2381703.1"/>
    </source>
</evidence>
<dbReference type="InterPro" id="IPR036457">
    <property type="entry name" value="PPM-type-like_dom_sf"/>
</dbReference>
<dbReference type="Gene3D" id="3.30.565.10">
    <property type="entry name" value="Histidine kinase-like ATPase, C-terminal domain"/>
    <property type="match status" value="1"/>
</dbReference>
<sequence>MVVTAEEIDAARQGFDDLPAAVAVVRGNDLRIVAANTAYRELIGRPDVVGAPFREACPELVDGGLVELVDRVRRGGGPVTERERRQAAASRPDSTDGDAWFDLVLVPQRGEDSQVTGVLIQLTGVTQQRADRRDTEVAAATSELRYRQAREVALELQEALLPAALPTLPQVRLAAGYRVAEHGQAAGGDWFDATVLHDGRVALGVGDVVGHGVAASTAMGRLRAVLEDVLTRTGDLDQAVSHAERLATRTVEMRASTLCIAVLDPAGGELTYITCGHPPPLVIGADGTSRYLPTTGGTPLGTGTAPRASTVRLDVGDMVILYSDGLIERSGRTLTDGMAALTRVAQDAARQAQPAEGGEVSAPDRVCQLSVELLAAPGTDDDATVLAAQRLDAPNGGYHDEVMATVDSVPSLREGVGAWLAGLGASPTECQDLDLATIELITNVLEHAYPAGEEGPVSVSADLARDGTLRLLVSDRGRWRAPMDSDAIGGRGLWIAESLVDWMSIVHGDARTGGTTVTLRRRLWKPAQVTSRSDIVPARPERSDLDLTVAGGLPPRVDVAGQIDITTIRAFTDQLDAACRGGLRPLVVDLTEVDLLASAGVRVLLSMRERLAMHGHRLDLISATGTPTQTVLDLVGLSWRHEEEDPGDAWQVRA</sequence>
<dbReference type="Gene3D" id="3.30.750.24">
    <property type="entry name" value="STAS domain"/>
    <property type="match status" value="1"/>
</dbReference>
<dbReference type="RefSeq" id="WP_209901060.1">
    <property type="nucleotide sequence ID" value="NZ_BAAAJW010000002.1"/>
</dbReference>
<dbReference type="EMBL" id="JAGIOD010000001">
    <property type="protein sequence ID" value="MBP2381703.1"/>
    <property type="molecule type" value="Genomic_DNA"/>
</dbReference>
<dbReference type="PANTHER" id="PTHR43156:SF2">
    <property type="entry name" value="STAGE II SPORULATION PROTEIN E"/>
    <property type="match status" value="1"/>
</dbReference>
<evidence type="ECO:0000259" key="2">
    <source>
        <dbReference type="PROSITE" id="PS50801"/>
    </source>
</evidence>
<dbReference type="InterPro" id="IPR036890">
    <property type="entry name" value="HATPase_C_sf"/>
</dbReference>
<gene>
    <name evidence="4" type="ORF">JOF43_001660</name>
</gene>
<dbReference type="InterPro" id="IPR058548">
    <property type="entry name" value="MlaB-like_STAS"/>
</dbReference>
<dbReference type="SUPFAM" id="SSF55874">
    <property type="entry name" value="ATPase domain of HSP90 chaperone/DNA topoisomerase II/histidine kinase"/>
    <property type="match status" value="1"/>
</dbReference>
<dbReference type="Gene3D" id="3.30.450.20">
    <property type="entry name" value="PAS domain"/>
    <property type="match status" value="1"/>
</dbReference>
<dbReference type="InterPro" id="IPR013656">
    <property type="entry name" value="PAS_4"/>
</dbReference>
<dbReference type="PANTHER" id="PTHR43156">
    <property type="entry name" value="STAGE II SPORULATION PROTEIN E-RELATED"/>
    <property type="match status" value="1"/>
</dbReference>
<dbReference type="InterPro" id="IPR035965">
    <property type="entry name" value="PAS-like_dom_sf"/>
</dbReference>
<dbReference type="CDD" id="cd16936">
    <property type="entry name" value="HATPase_RsbW-like"/>
    <property type="match status" value="1"/>
</dbReference>
<evidence type="ECO:0000256" key="1">
    <source>
        <dbReference type="ARBA" id="ARBA00022801"/>
    </source>
</evidence>
<feature type="domain" description="PPM-type phosphatase" evidence="3">
    <location>
        <begin position="174"/>
        <end position="390"/>
    </location>
</feature>
<dbReference type="InterPro" id="IPR052016">
    <property type="entry name" value="Bact_Sigma-Reg"/>
</dbReference>
<dbReference type="InterPro" id="IPR003594">
    <property type="entry name" value="HATPase_dom"/>
</dbReference>
<dbReference type="InterPro" id="IPR001932">
    <property type="entry name" value="PPM-type_phosphatase-like_dom"/>
</dbReference>
<organism evidence="4 5">
    <name type="scientific">Brachybacterium sacelli</name>
    <dbReference type="NCBI Taxonomy" id="173364"/>
    <lineage>
        <taxon>Bacteria</taxon>
        <taxon>Bacillati</taxon>
        <taxon>Actinomycetota</taxon>
        <taxon>Actinomycetes</taxon>
        <taxon>Micrococcales</taxon>
        <taxon>Dermabacteraceae</taxon>
        <taxon>Brachybacterium</taxon>
    </lineage>
</organism>
<dbReference type="CDD" id="cd07043">
    <property type="entry name" value="STAS_anti-anti-sigma_factors"/>
    <property type="match status" value="1"/>
</dbReference>
<dbReference type="Pfam" id="PF07228">
    <property type="entry name" value="SpoIIE"/>
    <property type="match status" value="1"/>
</dbReference>
<dbReference type="SUPFAM" id="SSF81606">
    <property type="entry name" value="PP2C-like"/>
    <property type="match status" value="1"/>
</dbReference>
<evidence type="ECO:0000259" key="3">
    <source>
        <dbReference type="PROSITE" id="PS51746"/>
    </source>
</evidence>
<dbReference type="Gene3D" id="3.60.40.10">
    <property type="entry name" value="PPM-type phosphatase domain"/>
    <property type="match status" value="1"/>
</dbReference>
<dbReference type="SMART" id="SM00331">
    <property type="entry name" value="PP2C_SIG"/>
    <property type="match status" value="1"/>
</dbReference>
<keyword evidence="1" id="KW-0378">Hydrolase</keyword>
<evidence type="ECO:0000313" key="5">
    <source>
        <dbReference type="Proteomes" id="UP001519290"/>
    </source>
</evidence>
<dbReference type="Pfam" id="PF13466">
    <property type="entry name" value="STAS_2"/>
    <property type="match status" value="1"/>
</dbReference>
<feature type="domain" description="STAS" evidence="2">
    <location>
        <begin position="557"/>
        <end position="654"/>
    </location>
</feature>
<dbReference type="Proteomes" id="UP001519290">
    <property type="component" value="Unassembled WGS sequence"/>
</dbReference>
<dbReference type="InterPro" id="IPR036513">
    <property type="entry name" value="STAS_dom_sf"/>
</dbReference>
<dbReference type="SUPFAM" id="SSF55785">
    <property type="entry name" value="PYP-like sensor domain (PAS domain)"/>
    <property type="match status" value="1"/>
</dbReference>
<dbReference type="PROSITE" id="PS51746">
    <property type="entry name" value="PPM_2"/>
    <property type="match status" value="1"/>
</dbReference>
<dbReference type="PROSITE" id="PS50801">
    <property type="entry name" value="STAS"/>
    <property type="match status" value="1"/>
</dbReference>
<dbReference type="Pfam" id="PF08448">
    <property type="entry name" value="PAS_4"/>
    <property type="match status" value="1"/>
</dbReference>
<comment type="caution">
    <text evidence="4">The sequence shown here is derived from an EMBL/GenBank/DDBJ whole genome shotgun (WGS) entry which is preliminary data.</text>
</comment>
<keyword evidence="5" id="KW-1185">Reference proteome</keyword>
<name>A0ABS4WZR9_9MICO</name>
<dbReference type="SUPFAM" id="SSF52091">
    <property type="entry name" value="SpoIIaa-like"/>
    <property type="match status" value="1"/>
</dbReference>
<protein>
    <submittedName>
        <fullName evidence="4">Anti-anti-sigma factor</fullName>
    </submittedName>
</protein>
<reference evidence="4 5" key="1">
    <citation type="submission" date="2021-03" db="EMBL/GenBank/DDBJ databases">
        <title>Sequencing the genomes of 1000 actinobacteria strains.</title>
        <authorList>
            <person name="Klenk H.-P."/>
        </authorList>
    </citation>
    <scope>NUCLEOTIDE SEQUENCE [LARGE SCALE GENOMIC DNA]</scope>
    <source>
        <strain evidence="4 5">DSM 14566</strain>
    </source>
</reference>
<dbReference type="InterPro" id="IPR002645">
    <property type="entry name" value="STAS_dom"/>
</dbReference>